<dbReference type="AlphaFoldDB" id="A0A8J3MBR8"/>
<sequence>MSDVILRPFHPEDATWLVARHQELYARDEGFDASFGPLVAGILDEFIADHDPERERGWIAEEAGTRLGSIFCVDAGQGAGQAASFDVHGLCARGGLSRHGAVDP</sequence>
<keyword evidence="2" id="KW-1185">Reference proteome</keyword>
<dbReference type="InterPro" id="IPR016181">
    <property type="entry name" value="Acyl_CoA_acyltransferase"/>
</dbReference>
<evidence type="ECO:0008006" key="3">
    <source>
        <dbReference type="Google" id="ProtNLM"/>
    </source>
</evidence>
<protein>
    <recommendedName>
        <fullName evidence="3">Acetyltransferase (GNAT) domain-containing protein</fullName>
    </recommendedName>
</protein>
<reference evidence="1" key="1">
    <citation type="journal article" date="2014" name="Int. J. Syst. Evol. Microbiol.">
        <title>Complete genome sequence of Corynebacterium casei LMG S-19264T (=DSM 44701T), isolated from a smear-ripened cheese.</title>
        <authorList>
            <consortium name="US DOE Joint Genome Institute (JGI-PGF)"/>
            <person name="Walter F."/>
            <person name="Albersmeier A."/>
            <person name="Kalinowski J."/>
            <person name="Ruckert C."/>
        </authorList>
    </citation>
    <scope>NUCLEOTIDE SEQUENCE</scope>
    <source>
        <strain evidence="1">CGMCC 1.7081</strain>
    </source>
</reference>
<dbReference type="Proteomes" id="UP000611500">
    <property type="component" value="Unassembled WGS sequence"/>
</dbReference>
<evidence type="ECO:0000313" key="2">
    <source>
        <dbReference type="Proteomes" id="UP000611500"/>
    </source>
</evidence>
<dbReference type="Gene3D" id="3.40.630.30">
    <property type="match status" value="1"/>
</dbReference>
<reference evidence="1" key="2">
    <citation type="submission" date="2020-09" db="EMBL/GenBank/DDBJ databases">
        <authorList>
            <person name="Sun Q."/>
            <person name="Zhou Y."/>
        </authorList>
    </citation>
    <scope>NUCLEOTIDE SEQUENCE</scope>
    <source>
        <strain evidence="1">CGMCC 1.7081</strain>
    </source>
</reference>
<dbReference type="SUPFAM" id="SSF55729">
    <property type="entry name" value="Acyl-CoA N-acyltransferases (Nat)"/>
    <property type="match status" value="1"/>
</dbReference>
<comment type="caution">
    <text evidence="1">The sequence shown here is derived from an EMBL/GenBank/DDBJ whole genome shotgun (WGS) entry which is preliminary data.</text>
</comment>
<evidence type="ECO:0000313" key="1">
    <source>
        <dbReference type="EMBL" id="GHG86840.1"/>
    </source>
</evidence>
<accession>A0A8J3MBR8</accession>
<dbReference type="EMBL" id="BNAP01000004">
    <property type="protein sequence ID" value="GHG86840.1"/>
    <property type="molecule type" value="Genomic_DNA"/>
</dbReference>
<organism evidence="1 2">
    <name type="scientific">Pseudodonghicola xiamenensis</name>
    <dbReference type="NCBI Taxonomy" id="337702"/>
    <lineage>
        <taxon>Bacteria</taxon>
        <taxon>Pseudomonadati</taxon>
        <taxon>Pseudomonadota</taxon>
        <taxon>Alphaproteobacteria</taxon>
        <taxon>Rhodobacterales</taxon>
        <taxon>Paracoccaceae</taxon>
        <taxon>Pseudodonghicola</taxon>
    </lineage>
</organism>
<gene>
    <name evidence="1" type="ORF">GCM10010961_14780</name>
</gene>
<name>A0A8J3MBR8_9RHOB</name>
<proteinExistence type="predicted"/>